<reference evidence="3 4" key="1">
    <citation type="journal article" date="2007" name="Genome Res.">
        <title>Genome characteristics of facultatively symbiotic Frankia sp. strains reflect host range and host plant biogeography.</title>
        <authorList>
            <person name="Normand P."/>
            <person name="Lapierre P."/>
            <person name="Tisa L.S."/>
            <person name="Gogarten J.P."/>
            <person name="Alloisio N."/>
            <person name="Bagnarol E."/>
            <person name="Bassi C.A."/>
            <person name="Berry A.M."/>
            <person name="Bickhart D.M."/>
            <person name="Choisne N."/>
            <person name="Couloux A."/>
            <person name="Cournoyer B."/>
            <person name="Cruveiller S."/>
            <person name="Daubin V."/>
            <person name="Demange N."/>
            <person name="Francino M.P."/>
            <person name="Goltsman E."/>
            <person name="Huang Y."/>
            <person name="Kopp O.R."/>
            <person name="Labarre L."/>
            <person name="Lapidus A."/>
            <person name="Lavire C."/>
            <person name="Marechal J."/>
            <person name="Martinez M."/>
            <person name="Mastronunzio J.E."/>
            <person name="Mullin B.C."/>
            <person name="Niemann J."/>
            <person name="Pujic P."/>
            <person name="Rawnsley T."/>
            <person name="Rouy Z."/>
            <person name="Schenowitz C."/>
            <person name="Sellstedt A."/>
            <person name="Tavares F."/>
            <person name="Tomkins J.P."/>
            <person name="Vallenet D."/>
            <person name="Valverde C."/>
            <person name="Wall L.G."/>
            <person name="Wang Y."/>
            <person name="Medigue C."/>
            <person name="Benson D.R."/>
        </authorList>
    </citation>
    <scope>NUCLEOTIDE SEQUENCE [LARGE SCALE GENOMIC DNA]</scope>
    <source>
        <strain evidence="4">DSM 45818 / CECT 9043 / CcI3</strain>
    </source>
</reference>
<evidence type="ECO:0000259" key="2">
    <source>
        <dbReference type="Pfam" id="PF24623"/>
    </source>
</evidence>
<dbReference type="KEGG" id="fra:Francci3_1096"/>
<dbReference type="OrthoDB" id="3430339at2"/>
<dbReference type="eggNOG" id="ENOG5033FA2">
    <property type="taxonomic scope" value="Bacteria"/>
</dbReference>
<dbReference type="RefSeq" id="WP_011435545.1">
    <property type="nucleotide sequence ID" value="NC_007777.1"/>
</dbReference>
<proteinExistence type="predicted"/>
<accession>Q2JE15</accession>
<protein>
    <recommendedName>
        <fullName evidence="2">DNA-binding phage zinc finger domain-containing protein</fullName>
    </recommendedName>
</protein>
<sequence length="172" mass="19312">MKVKVGNYAYLWDGAEPLVPGDLVLLPENWLSPKIHGPGPFEGTVTAVGSDYDGPISRIIAKIGHDPEWKPPASYIPPAPRVSLIHEGRYRVALAEYERQRDEWRQRAGGSSSDPVTVERARLVACPKCGAPESSPCTDATKPRKANHQERVRRFREWMEETHPRFPWHGAP</sequence>
<feature type="domain" description="DNA-binding phage zinc finger" evidence="2">
    <location>
        <begin position="115"/>
        <end position="163"/>
    </location>
</feature>
<organism evidence="3 4">
    <name type="scientific">Frankia casuarinae (strain DSM 45818 / CECT 9043 / HFP020203 / CcI3)</name>
    <dbReference type="NCBI Taxonomy" id="106370"/>
    <lineage>
        <taxon>Bacteria</taxon>
        <taxon>Bacillati</taxon>
        <taxon>Actinomycetota</taxon>
        <taxon>Actinomycetes</taxon>
        <taxon>Frankiales</taxon>
        <taxon>Frankiaceae</taxon>
        <taxon>Frankia</taxon>
    </lineage>
</organism>
<dbReference type="AlphaFoldDB" id="Q2JE15"/>
<evidence type="ECO:0000256" key="1">
    <source>
        <dbReference type="SAM" id="MobiDB-lite"/>
    </source>
</evidence>
<dbReference type="InterPro" id="IPR056911">
    <property type="entry name" value="Phage_Znf_bind_put"/>
</dbReference>
<feature type="region of interest" description="Disordered" evidence="1">
    <location>
        <begin position="130"/>
        <end position="150"/>
    </location>
</feature>
<dbReference type="EMBL" id="CP000249">
    <property type="protein sequence ID" value="ABD10477.1"/>
    <property type="molecule type" value="Genomic_DNA"/>
</dbReference>
<evidence type="ECO:0000313" key="3">
    <source>
        <dbReference type="EMBL" id="ABD10477.1"/>
    </source>
</evidence>
<evidence type="ECO:0000313" key="4">
    <source>
        <dbReference type="Proteomes" id="UP000001937"/>
    </source>
</evidence>
<gene>
    <name evidence="3" type="ordered locus">Francci3_1096</name>
</gene>
<name>Q2JE15_FRACC</name>
<dbReference type="HOGENOM" id="CLU_1616599_0_0_11"/>
<keyword evidence="4" id="KW-1185">Reference proteome</keyword>
<dbReference type="Pfam" id="PF24623">
    <property type="entry name" value="Phage_zn_bind_8"/>
    <property type="match status" value="1"/>
</dbReference>
<dbReference type="Proteomes" id="UP000001937">
    <property type="component" value="Chromosome"/>
</dbReference>